<reference evidence="1 2" key="1">
    <citation type="journal article" date="2019" name="Nat. Ecol. Evol.">
        <title>Megaphylogeny resolves global patterns of mushroom evolution.</title>
        <authorList>
            <person name="Varga T."/>
            <person name="Krizsan K."/>
            <person name="Foldi C."/>
            <person name="Dima B."/>
            <person name="Sanchez-Garcia M."/>
            <person name="Sanchez-Ramirez S."/>
            <person name="Szollosi G.J."/>
            <person name="Szarkandi J.G."/>
            <person name="Papp V."/>
            <person name="Albert L."/>
            <person name="Andreopoulos W."/>
            <person name="Angelini C."/>
            <person name="Antonin V."/>
            <person name="Barry K.W."/>
            <person name="Bougher N.L."/>
            <person name="Buchanan P."/>
            <person name="Buyck B."/>
            <person name="Bense V."/>
            <person name="Catcheside P."/>
            <person name="Chovatia M."/>
            <person name="Cooper J."/>
            <person name="Damon W."/>
            <person name="Desjardin D."/>
            <person name="Finy P."/>
            <person name="Geml J."/>
            <person name="Haridas S."/>
            <person name="Hughes K."/>
            <person name="Justo A."/>
            <person name="Karasinski D."/>
            <person name="Kautmanova I."/>
            <person name="Kiss B."/>
            <person name="Kocsube S."/>
            <person name="Kotiranta H."/>
            <person name="LaButti K.M."/>
            <person name="Lechner B.E."/>
            <person name="Liimatainen K."/>
            <person name="Lipzen A."/>
            <person name="Lukacs Z."/>
            <person name="Mihaltcheva S."/>
            <person name="Morgado L.N."/>
            <person name="Niskanen T."/>
            <person name="Noordeloos M.E."/>
            <person name="Ohm R.A."/>
            <person name="Ortiz-Santana B."/>
            <person name="Ovrebo C."/>
            <person name="Racz N."/>
            <person name="Riley R."/>
            <person name="Savchenko A."/>
            <person name="Shiryaev A."/>
            <person name="Soop K."/>
            <person name="Spirin V."/>
            <person name="Szebenyi C."/>
            <person name="Tomsovsky M."/>
            <person name="Tulloss R.E."/>
            <person name="Uehling J."/>
            <person name="Grigoriev I.V."/>
            <person name="Vagvolgyi C."/>
            <person name="Papp T."/>
            <person name="Martin F.M."/>
            <person name="Miettinen O."/>
            <person name="Hibbett D.S."/>
            <person name="Nagy L.G."/>
        </authorList>
    </citation>
    <scope>NUCLEOTIDE SEQUENCE [LARGE SCALE GENOMIC DNA]</scope>
    <source>
        <strain evidence="1 2">CBS 962.96</strain>
    </source>
</reference>
<protein>
    <submittedName>
        <fullName evidence="1">Uncharacterized protein</fullName>
    </submittedName>
</protein>
<keyword evidence="2" id="KW-1185">Reference proteome</keyword>
<proteinExistence type="predicted"/>
<dbReference type="Proteomes" id="UP000297245">
    <property type="component" value="Unassembled WGS sequence"/>
</dbReference>
<organism evidence="1 2">
    <name type="scientific">Dendrothele bispora (strain CBS 962.96)</name>
    <dbReference type="NCBI Taxonomy" id="1314807"/>
    <lineage>
        <taxon>Eukaryota</taxon>
        <taxon>Fungi</taxon>
        <taxon>Dikarya</taxon>
        <taxon>Basidiomycota</taxon>
        <taxon>Agaricomycotina</taxon>
        <taxon>Agaricomycetes</taxon>
        <taxon>Agaricomycetidae</taxon>
        <taxon>Agaricales</taxon>
        <taxon>Agaricales incertae sedis</taxon>
        <taxon>Dendrothele</taxon>
    </lineage>
</organism>
<dbReference type="EMBL" id="ML179386">
    <property type="protein sequence ID" value="THU88994.1"/>
    <property type="molecule type" value="Genomic_DNA"/>
</dbReference>
<evidence type="ECO:0000313" key="1">
    <source>
        <dbReference type="EMBL" id="THU88994.1"/>
    </source>
</evidence>
<dbReference type="AlphaFoldDB" id="A0A4S8LIV9"/>
<sequence length="68" mass="7497">MIPDPDEERCVVGWIWYSSSMNEKSSLVHEPESSEPQLIALAYSGGILCKEDLDIECQFGFLGTGCQG</sequence>
<evidence type="ECO:0000313" key="2">
    <source>
        <dbReference type="Proteomes" id="UP000297245"/>
    </source>
</evidence>
<accession>A0A4S8LIV9</accession>
<name>A0A4S8LIV9_DENBC</name>
<gene>
    <name evidence="1" type="ORF">K435DRAFT_865732</name>
</gene>